<dbReference type="InterPro" id="IPR001680">
    <property type="entry name" value="WD40_rpt"/>
</dbReference>
<sequence>MSYIDLDACLNQLKCEYGQQHQNSEILLLSLDQGINIKNRLKCKYCLQAHYGKFESMAIFQVLQAIKDKFMSIENHRLERINEEKQGLIKIKDDITNLKSNLNQILDEFSNLIDQLNVEYDNILGNIQFNLMNEIQEIAEQQYSSINLTLDQFNNKLISIKMSYKEKFQKKLLNIQEQISSIVEKYSQNDSRNKENEIQLIQNNIQRISNIKIKIINNAESNQIIKYQNISEIQCQYCLALAFDYQCKQLAVCSKEYQVEIYNIENGIIQNKQSILQHQNKIYSIIYSKNQNWLVTGTGDGNIYIWKLQDSQWQKFTSQYQHQSTVFCLLLNKKEDILFSSSEDQTIIIWNLDIDQNKLEIRQQINTESGNIYSISLNEQENYLACCSRKSNIMIWENQGQNTQWVLKQIIQLDENLFGFRLGFYGDFLIFQPKNRGICIIYKEESLQFQEFQQLQLNNKESNDEVGLSPIKYSKMKDVMILKHNISIYFIRKQSDQKFQIFGEQINCQNNIHFSTIALNGEYLAQWTNDQKITIYKLDLE</sequence>
<proteinExistence type="predicted"/>
<dbReference type="Proteomes" id="UP000688137">
    <property type="component" value="Unassembled WGS sequence"/>
</dbReference>
<dbReference type="GO" id="GO:0097361">
    <property type="term" value="C:cytosolic [4Fe-4S] assembly targeting complex"/>
    <property type="evidence" value="ECO:0007669"/>
    <property type="project" value="TreeGrafter"/>
</dbReference>
<protein>
    <recommendedName>
        <fullName evidence="5">WD40-repeat-containing domain</fullName>
    </recommendedName>
</protein>
<dbReference type="PANTHER" id="PTHR19920:SF0">
    <property type="entry name" value="CYTOSOLIC IRON-SULFUR PROTEIN ASSEMBLY PROTEIN CIAO1-RELATED"/>
    <property type="match status" value="1"/>
</dbReference>
<dbReference type="AlphaFoldDB" id="A0A8S1LN20"/>
<dbReference type="Pfam" id="PF00400">
    <property type="entry name" value="WD40"/>
    <property type="match status" value="3"/>
</dbReference>
<evidence type="ECO:0000313" key="4">
    <source>
        <dbReference type="Proteomes" id="UP000688137"/>
    </source>
</evidence>
<feature type="repeat" description="WD" evidence="1">
    <location>
        <begin position="319"/>
        <end position="353"/>
    </location>
</feature>
<keyword evidence="2" id="KW-0175">Coiled coil</keyword>
<gene>
    <name evidence="3" type="ORF">PPRIM_AZ9-3.1.T0380190</name>
</gene>
<evidence type="ECO:0000313" key="3">
    <source>
        <dbReference type="EMBL" id="CAD8065946.1"/>
    </source>
</evidence>
<dbReference type="PROSITE" id="PS50082">
    <property type="entry name" value="WD_REPEATS_2"/>
    <property type="match status" value="2"/>
</dbReference>
<comment type="caution">
    <text evidence="3">The sequence shown here is derived from an EMBL/GenBank/DDBJ whole genome shotgun (WGS) entry which is preliminary data.</text>
</comment>
<dbReference type="PROSITE" id="PS50294">
    <property type="entry name" value="WD_REPEATS_REGION"/>
    <property type="match status" value="2"/>
</dbReference>
<dbReference type="PROSITE" id="PS00678">
    <property type="entry name" value="WD_REPEATS_1"/>
    <property type="match status" value="1"/>
</dbReference>
<dbReference type="OMA" id="SKNQNWL"/>
<dbReference type="PANTHER" id="PTHR19920">
    <property type="entry name" value="WD40 PROTEIN CIAO1"/>
    <property type="match status" value="1"/>
</dbReference>
<dbReference type="PROSITE" id="PS50231">
    <property type="entry name" value="RICIN_B_LECTIN"/>
    <property type="match status" value="1"/>
</dbReference>
<evidence type="ECO:0000256" key="2">
    <source>
        <dbReference type="SAM" id="Coils"/>
    </source>
</evidence>
<dbReference type="InterPro" id="IPR019775">
    <property type="entry name" value="WD40_repeat_CS"/>
</dbReference>
<feature type="coiled-coil region" evidence="2">
    <location>
        <begin position="165"/>
        <end position="211"/>
    </location>
</feature>
<dbReference type="EMBL" id="CAJJDM010000037">
    <property type="protein sequence ID" value="CAD8065946.1"/>
    <property type="molecule type" value="Genomic_DNA"/>
</dbReference>
<keyword evidence="1" id="KW-0853">WD repeat</keyword>
<accession>A0A8S1LN20</accession>
<evidence type="ECO:0000256" key="1">
    <source>
        <dbReference type="PROSITE-ProRule" id="PRU00221"/>
    </source>
</evidence>
<name>A0A8S1LN20_PARPR</name>
<keyword evidence="4" id="KW-1185">Reference proteome</keyword>
<dbReference type="GO" id="GO:0016226">
    <property type="term" value="P:iron-sulfur cluster assembly"/>
    <property type="evidence" value="ECO:0007669"/>
    <property type="project" value="TreeGrafter"/>
</dbReference>
<feature type="coiled-coil region" evidence="2">
    <location>
        <begin position="88"/>
        <end position="119"/>
    </location>
</feature>
<organism evidence="3 4">
    <name type="scientific">Paramecium primaurelia</name>
    <dbReference type="NCBI Taxonomy" id="5886"/>
    <lineage>
        <taxon>Eukaryota</taxon>
        <taxon>Sar</taxon>
        <taxon>Alveolata</taxon>
        <taxon>Ciliophora</taxon>
        <taxon>Intramacronucleata</taxon>
        <taxon>Oligohymenophorea</taxon>
        <taxon>Peniculida</taxon>
        <taxon>Parameciidae</taxon>
        <taxon>Paramecium</taxon>
    </lineage>
</organism>
<feature type="repeat" description="WD" evidence="1">
    <location>
        <begin position="275"/>
        <end position="312"/>
    </location>
</feature>
<reference evidence="3" key="1">
    <citation type="submission" date="2021-01" db="EMBL/GenBank/DDBJ databases">
        <authorList>
            <consortium name="Genoscope - CEA"/>
            <person name="William W."/>
        </authorList>
    </citation>
    <scope>NUCLEOTIDE SEQUENCE</scope>
</reference>
<evidence type="ECO:0008006" key="5">
    <source>
        <dbReference type="Google" id="ProtNLM"/>
    </source>
</evidence>
<dbReference type="SMART" id="SM00320">
    <property type="entry name" value="WD40"/>
    <property type="match status" value="4"/>
</dbReference>